<evidence type="ECO:0000313" key="1">
    <source>
        <dbReference type="EMBL" id="GAH29685.1"/>
    </source>
</evidence>
<organism evidence="1">
    <name type="scientific">marine sediment metagenome</name>
    <dbReference type="NCBI Taxonomy" id="412755"/>
    <lineage>
        <taxon>unclassified sequences</taxon>
        <taxon>metagenomes</taxon>
        <taxon>ecological metagenomes</taxon>
    </lineage>
</organism>
<protein>
    <submittedName>
        <fullName evidence="1">Uncharacterized protein</fullName>
    </submittedName>
</protein>
<dbReference type="EMBL" id="BARU01002568">
    <property type="protein sequence ID" value="GAH29685.1"/>
    <property type="molecule type" value="Genomic_DNA"/>
</dbReference>
<dbReference type="AlphaFoldDB" id="X1FAU5"/>
<reference evidence="1" key="1">
    <citation type="journal article" date="2014" name="Front. Microbiol.">
        <title>High frequency of phylogenetically diverse reductive dehalogenase-homologous genes in deep subseafloor sedimentary metagenomes.</title>
        <authorList>
            <person name="Kawai M."/>
            <person name="Futagami T."/>
            <person name="Toyoda A."/>
            <person name="Takaki Y."/>
            <person name="Nishi S."/>
            <person name="Hori S."/>
            <person name="Arai W."/>
            <person name="Tsubouchi T."/>
            <person name="Morono Y."/>
            <person name="Uchiyama I."/>
            <person name="Ito T."/>
            <person name="Fujiyama A."/>
            <person name="Inagaki F."/>
            <person name="Takami H."/>
        </authorList>
    </citation>
    <scope>NUCLEOTIDE SEQUENCE</scope>
    <source>
        <strain evidence="1">Expedition CK06-06</strain>
    </source>
</reference>
<comment type="caution">
    <text evidence="1">The sequence shown here is derived from an EMBL/GenBank/DDBJ whole genome shotgun (WGS) entry which is preliminary data.</text>
</comment>
<proteinExistence type="predicted"/>
<gene>
    <name evidence="1" type="ORF">S03H2_06003</name>
</gene>
<sequence>MRKRMRKIIDNLSTVKHRRMLKKGKEQCEYCLKYFKKKELDESILTEEKICKQCLKELEDVDFPNDPEPFPC</sequence>
<accession>X1FAU5</accession>
<name>X1FAU5_9ZZZZ</name>